<proteinExistence type="predicted"/>
<keyword evidence="4" id="KW-1185">Reference proteome</keyword>
<name>A0A2A6BP19_PRIPA</name>
<dbReference type="Proteomes" id="UP000005239">
    <property type="component" value="Unassembled WGS sequence"/>
</dbReference>
<accession>A0A2A6BP19</accession>
<keyword evidence="2" id="KW-0732">Signal</keyword>
<feature type="region of interest" description="Disordered" evidence="1">
    <location>
        <begin position="125"/>
        <end position="154"/>
    </location>
</feature>
<organism evidence="3 4">
    <name type="scientific">Pristionchus pacificus</name>
    <name type="common">Parasitic nematode worm</name>
    <dbReference type="NCBI Taxonomy" id="54126"/>
    <lineage>
        <taxon>Eukaryota</taxon>
        <taxon>Metazoa</taxon>
        <taxon>Ecdysozoa</taxon>
        <taxon>Nematoda</taxon>
        <taxon>Chromadorea</taxon>
        <taxon>Rhabditida</taxon>
        <taxon>Rhabditina</taxon>
        <taxon>Diplogasteromorpha</taxon>
        <taxon>Diplogasteroidea</taxon>
        <taxon>Neodiplogasteridae</taxon>
        <taxon>Pristionchus</taxon>
    </lineage>
</organism>
<evidence type="ECO:0000313" key="4">
    <source>
        <dbReference type="Proteomes" id="UP000005239"/>
    </source>
</evidence>
<evidence type="ECO:0000313" key="3">
    <source>
        <dbReference type="EnsemblMetazoa" id="PPA35870.1"/>
    </source>
</evidence>
<feature type="region of interest" description="Disordered" evidence="1">
    <location>
        <begin position="90"/>
        <end position="109"/>
    </location>
</feature>
<evidence type="ECO:0000256" key="1">
    <source>
        <dbReference type="SAM" id="MobiDB-lite"/>
    </source>
</evidence>
<feature type="chain" id="PRO_5043310242" evidence="2">
    <location>
        <begin position="23"/>
        <end position="183"/>
    </location>
</feature>
<feature type="compositionally biased region" description="Pro residues" evidence="1">
    <location>
        <begin position="91"/>
        <end position="103"/>
    </location>
</feature>
<accession>A0A8R1UPN4</accession>
<dbReference type="EnsemblMetazoa" id="PPA35870.1">
    <property type="protein sequence ID" value="PPA35870.1"/>
    <property type="gene ID" value="WBGene00274239"/>
</dbReference>
<sequence length="183" mass="21187">MVLLFRCSIMILLLVMVPETASFLSMLRALQAQSATGSCSFGYLFSCKPVRPSSQNHIELPKYPDEFSFFLISPYKVQYYRDRFYRHRFAPAPPPPPPPPPPHSARSTNNILMPRYRDEDRFNRHRFATAPPPPPPPPPPHSARSTNNILMPRYRDELDRFYRHRFAPPAPRTPRLPSSTNNI</sequence>
<reference evidence="4" key="1">
    <citation type="journal article" date="2008" name="Nat. Genet.">
        <title>The Pristionchus pacificus genome provides a unique perspective on nematode lifestyle and parasitism.</title>
        <authorList>
            <person name="Dieterich C."/>
            <person name="Clifton S.W."/>
            <person name="Schuster L.N."/>
            <person name="Chinwalla A."/>
            <person name="Delehaunty K."/>
            <person name="Dinkelacker I."/>
            <person name="Fulton L."/>
            <person name="Fulton R."/>
            <person name="Godfrey J."/>
            <person name="Minx P."/>
            <person name="Mitreva M."/>
            <person name="Roeseler W."/>
            <person name="Tian H."/>
            <person name="Witte H."/>
            <person name="Yang S.P."/>
            <person name="Wilson R.K."/>
            <person name="Sommer R.J."/>
        </authorList>
    </citation>
    <scope>NUCLEOTIDE SEQUENCE [LARGE SCALE GENOMIC DNA]</scope>
    <source>
        <strain evidence="4">PS312</strain>
    </source>
</reference>
<feature type="signal peptide" evidence="2">
    <location>
        <begin position="1"/>
        <end position="22"/>
    </location>
</feature>
<gene>
    <name evidence="3" type="primary">WBGene00274239</name>
</gene>
<dbReference type="AlphaFoldDB" id="A0A2A6BP19"/>
<protein>
    <submittedName>
        <fullName evidence="3">Uncharacterized protein</fullName>
    </submittedName>
</protein>
<evidence type="ECO:0000256" key="2">
    <source>
        <dbReference type="SAM" id="SignalP"/>
    </source>
</evidence>
<feature type="compositionally biased region" description="Pro residues" evidence="1">
    <location>
        <begin position="130"/>
        <end position="141"/>
    </location>
</feature>
<reference evidence="3" key="2">
    <citation type="submission" date="2022-06" db="UniProtKB">
        <authorList>
            <consortium name="EnsemblMetazoa"/>
        </authorList>
    </citation>
    <scope>IDENTIFICATION</scope>
    <source>
        <strain evidence="3">PS312</strain>
    </source>
</reference>